<evidence type="ECO:0000256" key="3">
    <source>
        <dbReference type="ARBA" id="ARBA00022448"/>
    </source>
</evidence>
<dbReference type="Proteomes" id="UP000183469">
    <property type="component" value="Unassembled WGS sequence"/>
</dbReference>
<dbReference type="FunFam" id="3.40.50.300:FF:000335">
    <property type="entry name" value="ATP binding cassette subfamily A member 5"/>
    <property type="match status" value="1"/>
</dbReference>
<evidence type="ECO:0000256" key="7">
    <source>
        <dbReference type="ARBA" id="ARBA00022989"/>
    </source>
</evidence>
<dbReference type="PANTHER" id="PTHR42711">
    <property type="entry name" value="ABC TRANSPORTER ATP-BINDING PROTEIN"/>
    <property type="match status" value="1"/>
</dbReference>
<evidence type="ECO:0000256" key="1">
    <source>
        <dbReference type="ARBA" id="ARBA00004141"/>
    </source>
</evidence>
<keyword evidence="5" id="KW-0547">Nucleotide-binding</keyword>
<evidence type="ECO:0000256" key="2">
    <source>
        <dbReference type="ARBA" id="ARBA00005417"/>
    </source>
</evidence>
<reference evidence="10 11" key="1">
    <citation type="submission" date="2016-10" db="EMBL/GenBank/DDBJ databases">
        <authorList>
            <person name="de Groot N.N."/>
        </authorList>
    </citation>
    <scope>NUCLEOTIDE SEQUENCE [LARGE SCALE GENOMIC DNA]</scope>
    <source>
        <strain evidence="10 11">DSM 2872</strain>
    </source>
</reference>
<evidence type="ECO:0000256" key="6">
    <source>
        <dbReference type="ARBA" id="ARBA00022840"/>
    </source>
</evidence>
<dbReference type="SMART" id="SM00382">
    <property type="entry name" value="AAA"/>
    <property type="match status" value="1"/>
</dbReference>
<comment type="subcellular location">
    <subcellularLocation>
        <location evidence="1">Membrane</location>
        <topology evidence="1">Multi-pass membrane protein</topology>
    </subcellularLocation>
</comment>
<protein>
    <submittedName>
        <fullName evidence="10">ABC-2 type transport system ATP-binding protein</fullName>
    </submittedName>
</protein>
<evidence type="ECO:0000256" key="8">
    <source>
        <dbReference type="ARBA" id="ARBA00023136"/>
    </source>
</evidence>
<dbReference type="GO" id="GO:0005524">
    <property type="term" value="F:ATP binding"/>
    <property type="evidence" value="ECO:0007669"/>
    <property type="project" value="UniProtKB-KW"/>
</dbReference>
<comment type="similarity">
    <text evidence="2">Belongs to the ABC transporter superfamily.</text>
</comment>
<keyword evidence="4" id="KW-0812">Transmembrane</keyword>
<evidence type="ECO:0000313" key="11">
    <source>
        <dbReference type="Proteomes" id="UP000183469"/>
    </source>
</evidence>
<sequence>MIVIDKLTKKFPHKDKKGQKTEKTAVDALSLHVRPGEVFGLLGPNGAGKTTTIRMLTMQLKPTAGKIAYGGRDIFSSGEAQRVKSLIGVVPQHVNFDQDLTVGENMELHARLHHMEKRERQQRIAELLNYVELTEVINDNVRRLSGGMKRRLLIARALIHKPKILFMDEPTVALDPQVRRRIWDLVRGLARDGVTVFLTTHYIEEAENLCQRVAILNKGKLTALDTPENFKERLGKFTVEWDGSEGREYRFFGEKQEAAAFAGSQEAAGGILIRPTNVEDVFIELTGHKGGL</sequence>
<proteinExistence type="inferred from homology"/>
<dbReference type="EMBL" id="FNQG01000002">
    <property type="protein sequence ID" value="SDZ79164.1"/>
    <property type="molecule type" value="Genomic_DNA"/>
</dbReference>
<dbReference type="GO" id="GO:0016020">
    <property type="term" value="C:membrane"/>
    <property type="evidence" value="ECO:0007669"/>
    <property type="project" value="UniProtKB-SubCell"/>
</dbReference>
<dbReference type="SUPFAM" id="SSF52540">
    <property type="entry name" value="P-loop containing nucleoside triphosphate hydrolases"/>
    <property type="match status" value="1"/>
</dbReference>
<keyword evidence="6 10" id="KW-0067">ATP-binding</keyword>
<keyword evidence="7" id="KW-1133">Transmembrane helix</keyword>
<dbReference type="InterPro" id="IPR027417">
    <property type="entry name" value="P-loop_NTPase"/>
</dbReference>
<dbReference type="RefSeq" id="WP_074670814.1">
    <property type="nucleotide sequence ID" value="NZ_FNQG01000002.1"/>
</dbReference>
<accession>A0A1H3VYA4</accession>
<keyword evidence="3" id="KW-0813">Transport</keyword>
<evidence type="ECO:0000256" key="5">
    <source>
        <dbReference type="ARBA" id="ARBA00022741"/>
    </source>
</evidence>
<dbReference type="OrthoDB" id="9804819at2"/>
<feature type="domain" description="ABC transporter" evidence="9">
    <location>
        <begin position="2"/>
        <end position="243"/>
    </location>
</feature>
<name>A0A1H3VYA4_SELRU</name>
<dbReference type="PROSITE" id="PS00211">
    <property type="entry name" value="ABC_TRANSPORTER_1"/>
    <property type="match status" value="1"/>
</dbReference>
<dbReference type="Pfam" id="PF00005">
    <property type="entry name" value="ABC_tran"/>
    <property type="match status" value="1"/>
</dbReference>
<evidence type="ECO:0000313" key="10">
    <source>
        <dbReference type="EMBL" id="SDZ79164.1"/>
    </source>
</evidence>
<gene>
    <name evidence="10" type="ORF">SAMN05660648_00647</name>
</gene>
<dbReference type="InterPro" id="IPR003439">
    <property type="entry name" value="ABC_transporter-like_ATP-bd"/>
</dbReference>
<evidence type="ECO:0000256" key="4">
    <source>
        <dbReference type="ARBA" id="ARBA00022692"/>
    </source>
</evidence>
<dbReference type="AlphaFoldDB" id="A0A1H3VYA4"/>
<dbReference type="InterPro" id="IPR050763">
    <property type="entry name" value="ABC_transporter_ATP-binding"/>
</dbReference>
<keyword evidence="8" id="KW-0472">Membrane</keyword>
<dbReference type="InterPro" id="IPR003593">
    <property type="entry name" value="AAA+_ATPase"/>
</dbReference>
<evidence type="ECO:0000259" key="9">
    <source>
        <dbReference type="PROSITE" id="PS50893"/>
    </source>
</evidence>
<dbReference type="PANTHER" id="PTHR42711:SF5">
    <property type="entry name" value="ABC TRANSPORTER ATP-BINDING PROTEIN NATA"/>
    <property type="match status" value="1"/>
</dbReference>
<dbReference type="InterPro" id="IPR017871">
    <property type="entry name" value="ABC_transporter-like_CS"/>
</dbReference>
<dbReference type="Gene3D" id="3.40.50.300">
    <property type="entry name" value="P-loop containing nucleotide triphosphate hydrolases"/>
    <property type="match status" value="1"/>
</dbReference>
<dbReference type="PROSITE" id="PS50893">
    <property type="entry name" value="ABC_TRANSPORTER_2"/>
    <property type="match status" value="1"/>
</dbReference>
<dbReference type="GO" id="GO:0016887">
    <property type="term" value="F:ATP hydrolysis activity"/>
    <property type="evidence" value="ECO:0007669"/>
    <property type="project" value="InterPro"/>
</dbReference>
<organism evidence="10 11">
    <name type="scientific">Selenomonas ruminantium</name>
    <dbReference type="NCBI Taxonomy" id="971"/>
    <lineage>
        <taxon>Bacteria</taxon>
        <taxon>Bacillati</taxon>
        <taxon>Bacillota</taxon>
        <taxon>Negativicutes</taxon>
        <taxon>Selenomonadales</taxon>
        <taxon>Selenomonadaceae</taxon>
        <taxon>Selenomonas</taxon>
    </lineage>
</organism>